<evidence type="ECO:0000313" key="2">
    <source>
        <dbReference type="Proteomes" id="UP000468531"/>
    </source>
</evidence>
<organism evidence="1 2">
    <name type="scientific">Bradyrhizobium uaiense</name>
    <dbReference type="NCBI Taxonomy" id="2594946"/>
    <lineage>
        <taxon>Bacteria</taxon>
        <taxon>Pseudomonadati</taxon>
        <taxon>Pseudomonadota</taxon>
        <taxon>Alphaproteobacteria</taxon>
        <taxon>Hyphomicrobiales</taxon>
        <taxon>Nitrobacteraceae</taxon>
        <taxon>Bradyrhizobium</taxon>
    </lineage>
</organism>
<dbReference type="EMBL" id="VKHP01000012">
    <property type="protein sequence ID" value="NEU95284.1"/>
    <property type="molecule type" value="Genomic_DNA"/>
</dbReference>
<sequence>MFTATDPDAGDTISQYQFWDSTVDPNSGHFVVNGVQQGVNQAITVDASQLAGTSFQTGSGANLLWVRAFDGQDWGTWKSFTVTAPVDHAPTVTASDVALSAGQTVQAGSLFSTSDVDPGDTPVSYQFWEGAGGANSGHFTIDGINQPANTAITVLANDLDHASFVAGVNTIDQLWVRASDGVLWSDWVQFNATSAAHA</sequence>
<evidence type="ECO:0000313" key="1">
    <source>
        <dbReference type="EMBL" id="NEU95284.1"/>
    </source>
</evidence>
<gene>
    <name evidence="1" type="ORF">FNJ47_05430</name>
</gene>
<dbReference type="Proteomes" id="UP000468531">
    <property type="component" value="Unassembled WGS sequence"/>
</dbReference>
<protein>
    <submittedName>
        <fullName evidence="1">Uncharacterized protein</fullName>
    </submittedName>
</protein>
<dbReference type="AlphaFoldDB" id="A0A6P1BAR2"/>
<proteinExistence type="predicted"/>
<reference evidence="1 2" key="1">
    <citation type="journal article" date="2020" name="Arch. Microbiol.">
        <title>Bradyrhizobium uaiense sp. nov., a new highly efficient cowpea symbiont.</title>
        <authorList>
            <person name="Cabral Michel D."/>
            <person name="Azarias Guimaraes A."/>
            <person name="Martins da Costa E."/>
            <person name="Soares de Carvalho T."/>
            <person name="Balsanelli E."/>
            <person name="Willems A."/>
            <person name="Maltempi de Souza E."/>
            <person name="de Souza Moreira F.M."/>
        </authorList>
    </citation>
    <scope>NUCLEOTIDE SEQUENCE [LARGE SCALE GENOMIC DNA]</scope>
    <source>
        <strain evidence="1 2">UFLA 03-164</strain>
    </source>
</reference>
<accession>A0A6P1BAR2</accession>
<comment type="caution">
    <text evidence="1">The sequence shown here is derived from an EMBL/GenBank/DDBJ whole genome shotgun (WGS) entry which is preliminary data.</text>
</comment>
<keyword evidence="2" id="KW-1185">Reference proteome</keyword>
<name>A0A6P1BAR2_9BRAD</name>